<organism evidence="4 5">
    <name type="scientific">Candidatus Macondimonas diazotrophica</name>
    <dbReference type="NCBI Taxonomy" id="2305248"/>
    <lineage>
        <taxon>Bacteria</taxon>
        <taxon>Pseudomonadati</taxon>
        <taxon>Pseudomonadota</taxon>
        <taxon>Gammaproteobacteria</taxon>
        <taxon>Chromatiales</taxon>
        <taxon>Ectothiorhodospiraceae</taxon>
        <taxon>Candidatus Macondimonas</taxon>
    </lineage>
</organism>
<keyword evidence="1 4" id="KW-0808">Transferase</keyword>
<proteinExistence type="predicted"/>
<dbReference type="SUPFAM" id="SSF55729">
    <property type="entry name" value="Acyl-CoA N-acyltransferases (Nat)"/>
    <property type="match status" value="1"/>
</dbReference>
<dbReference type="InterPro" id="IPR000182">
    <property type="entry name" value="GNAT_dom"/>
</dbReference>
<protein>
    <submittedName>
        <fullName evidence="4">GNAT family N-acetyltransferase</fullName>
    </submittedName>
</protein>
<dbReference type="PROSITE" id="PS51186">
    <property type="entry name" value="GNAT"/>
    <property type="match status" value="1"/>
</dbReference>
<dbReference type="PANTHER" id="PTHR43420">
    <property type="entry name" value="ACETYLTRANSFERASE"/>
    <property type="match status" value="1"/>
</dbReference>
<evidence type="ECO:0000256" key="2">
    <source>
        <dbReference type="ARBA" id="ARBA00023315"/>
    </source>
</evidence>
<dbReference type="EMBL" id="SRIO01000006">
    <property type="protein sequence ID" value="TFZ82881.1"/>
    <property type="molecule type" value="Genomic_DNA"/>
</dbReference>
<dbReference type="Gene3D" id="3.40.630.30">
    <property type="match status" value="1"/>
</dbReference>
<name>A0A4Z0F922_9GAMM</name>
<gene>
    <name evidence="4" type="ORF">E4680_06295</name>
</gene>
<dbReference type="OrthoDB" id="27442at2"/>
<dbReference type="InterPro" id="IPR021770">
    <property type="entry name" value="DUF3335"/>
</dbReference>
<evidence type="ECO:0000313" key="5">
    <source>
        <dbReference type="Proteomes" id="UP000297890"/>
    </source>
</evidence>
<dbReference type="RefSeq" id="WP_135281551.1">
    <property type="nucleotide sequence ID" value="NZ_SRIO01000006.1"/>
</dbReference>
<dbReference type="Pfam" id="PF00583">
    <property type="entry name" value="Acetyltransf_1"/>
    <property type="match status" value="1"/>
</dbReference>
<dbReference type="Gene3D" id="3.90.70.10">
    <property type="entry name" value="Cysteine proteinases"/>
    <property type="match status" value="1"/>
</dbReference>
<dbReference type="Pfam" id="PF11814">
    <property type="entry name" value="DUF3335"/>
    <property type="match status" value="1"/>
</dbReference>
<evidence type="ECO:0000259" key="3">
    <source>
        <dbReference type="PROSITE" id="PS51186"/>
    </source>
</evidence>
<dbReference type="InterPro" id="IPR016181">
    <property type="entry name" value="Acyl_CoA_acyltransferase"/>
</dbReference>
<dbReference type="Proteomes" id="UP000297890">
    <property type="component" value="Unassembled WGS sequence"/>
</dbReference>
<keyword evidence="5" id="KW-1185">Reference proteome</keyword>
<keyword evidence="2" id="KW-0012">Acyltransferase</keyword>
<accession>A0A4Z0F922</accession>
<dbReference type="AlphaFoldDB" id="A0A4Z0F922"/>
<evidence type="ECO:0000256" key="1">
    <source>
        <dbReference type="ARBA" id="ARBA00022679"/>
    </source>
</evidence>
<sequence length="385" mass="43031">MNEPVPDLPGNPASTVRTATLSDLDALLEIEQRCFVTDRLSRRSFRHLLSRAKAVTLVHETGAVVDGYVLVLFHAGTALGRLYSFAVLPERQGMGVGARLLSAAEAVTLARGYAALRLEVRADNQPARALYHRAGYREMRLLPGYYEDHGDGLRLEKTLETRPEPSLTHVPFYEQTLEFTCGPAALMMAMKTLDKTIVLDRKLELRLWREATTIFMTSGHGGCGPYGLALAAHRRGFEVTMRVKDQTALFVDSVRSPEKKAVIALVQEDQLEEIRQSDIRLEYGLVSVADLEQELQTGGVPIVMISSYRLYGEKFPHWVVVTGFDAHFLYMHDPYVDYAMGKTPTDCVNLPILKAEFTGMARYGKSGQRAVIILRRRPPRIATHA</sequence>
<feature type="domain" description="N-acetyltransferase" evidence="3">
    <location>
        <begin position="14"/>
        <end position="160"/>
    </location>
</feature>
<comment type="caution">
    <text evidence="4">The sequence shown here is derived from an EMBL/GenBank/DDBJ whole genome shotgun (WGS) entry which is preliminary data.</text>
</comment>
<dbReference type="InterPro" id="IPR050680">
    <property type="entry name" value="YpeA/RimI_acetyltransf"/>
</dbReference>
<dbReference type="PANTHER" id="PTHR43420:SF12">
    <property type="entry name" value="N-ACETYLTRANSFERASE DOMAIN-CONTAINING PROTEIN"/>
    <property type="match status" value="1"/>
</dbReference>
<reference evidence="4 5" key="1">
    <citation type="journal article" date="2019" name="ISME J.">
        <title>Candidatus Macondimonas diazotrophica, a novel gammaproteobacterial genus dominating crude-oil-contaminated coastal sediments.</title>
        <authorList>
            <person name="Karthikeyan S."/>
            <person name="Konstantinidis K."/>
        </authorList>
    </citation>
    <scope>NUCLEOTIDE SEQUENCE [LARGE SCALE GENOMIC DNA]</scope>
    <source>
        <strain evidence="4 5">KTK01</strain>
    </source>
</reference>
<dbReference type="GO" id="GO:0016747">
    <property type="term" value="F:acyltransferase activity, transferring groups other than amino-acyl groups"/>
    <property type="evidence" value="ECO:0007669"/>
    <property type="project" value="InterPro"/>
</dbReference>
<evidence type="ECO:0000313" key="4">
    <source>
        <dbReference type="EMBL" id="TFZ82881.1"/>
    </source>
</evidence>
<dbReference type="CDD" id="cd04301">
    <property type="entry name" value="NAT_SF"/>
    <property type="match status" value="1"/>
</dbReference>